<name>A0AA38UP17_9AGAR</name>
<reference evidence="2" key="1">
    <citation type="submission" date="2022-08" db="EMBL/GenBank/DDBJ databases">
        <authorList>
            <consortium name="DOE Joint Genome Institute"/>
            <person name="Min B."/>
            <person name="Riley R."/>
            <person name="Sierra-Patev S."/>
            <person name="Naranjo-Ortiz M."/>
            <person name="Looney B."/>
            <person name="Konkel Z."/>
            <person name="Slot J.C."/>
            <person name="Sakamoto Y."/>
            <person name="Steenwyk J.L."/>
            <person name="Rokas A."/>
            <person name="Carro J."/>
            <person name="Camarero S."/>
            <person name="Ferreira P."/>
            <person name="Molpeceres G."/>
            <person name="Ruiz-Duenas F.J."/>
            <person name="Serrano A."/>
            <person name="Henrissat B."/>
            <person name="Drula E."/>
            <person name="Hughes K.W."/>
            <person name="Mata J.L."/>
            <person name="Ishikawa N.K."/>
            <person name="Vargas-Isla R."/>
            <person name="Ushijima S."/>
            <person name="Smith C.A."/>
            <person name="Ahrendt S."/>
            <person name="Andreopoulos W."/>
            <person name="He G."/>
            <person name="Labutti K."/>
            <person name="Lipzen A."/>
            <person name="Ng V."/>
            <person name="Sandor L."/>
            <person name="Barry K."/>
            <person name="Martinez A.T."/>
            <person name="Xiao Y."/>
            <person name="Gibbons J.G."/>
            <person name="Terashima K."/>
            <person name="Hibbett D.S."/>
            <person name="Grigoriev I.V."/>
        </authorList>
    </citation>
    <scope>NUCLEOTIDE SEQUENCE</scope>
    <source>
        <strain evidence="2">TFB7829</strain>
    </source>
</reference>
<comment type="caution">
    <text evidence="2">The sequence shown here is derived from an EMBL/GenBank/DDBJ whole genome shotgun (WGS) entry which is preliminary data.</text>
</comment>
<organism evidence="2 3">
    <name type="scientific">Lentinula detonsa</name>
    <dbReference type="NCBI Taxonomy" id="2804962"/>
    <lineage>
        <taxon>Eukaryota</taxon>
        <taxon>Fungi</taxon>
        <taxon>Dikarya</taxon>
        <taxon>Basidiomycota</taxon>
        <taxon>Agaricomycotina</taxon>
        <taxon>Agaricomycetes</taxon>
        <taxon>Agaricomycetidae</taxon>
        <taxon>Agaricales</taxon>
        <taxon>Marasmiineae</taxon>
        <taxon>Omphalotaceae</taxon>
        <taxon>Lentinula</taxon>
    </lineage>
</organism>
<dbReference type="AlphaFoldDB" id="A0AA38UP17"/>
<evidence type="ECO:0000313" key="3">
    <source>
        <dbReference type="Proteomes" id="UP001163850"/>
    </source>
</evidence>
<dbReference type="Proteomes" id="UP001163850">
    <property type="component" value="Unassembled WGS sequence"/>
</dbReference>
<evidence type="ECO:0000256" key="1">
    <source>
        <dbReference type="SAM" id="MobiDB-lite"/>
    </source>
</evidence>
<evidence type="ECO:0000313" key="2">
    <source>
        <dbReference type="EMBL" id="KAJ3981175.1"/>
    </source>
</evidence>
<dbReference type="EMBL" id="MU802129">
    <property type="protein sequence ID" value="KAJ3981175.1"/>
    <property type="molecule type" value="Genomic_DNA"/>
</dbReference>
<sequence length="85" mass="9521">MVNTVMDKARRLADNVHVQEEEEVVPEDGGPEDDGRSLLSAGWGIGHDGSGIDSVIDAEFVSHDRWFKSGRQNRSQLLFENQNRL</sequence>
<proteinExistence type="predicted"/>
<gene>
    <name evidence="2" type="ORF">F5890DRAFT_1537085</name>
</gene>
<protein>
    <submittedName>
        <fullName evidence="2">Uncharacterized protein</fullName>
    </submittedName>
</protein>
<accession>A0AA38UP17</accession>
<feature type="compositionally biased region" description="Acidic residues" evidence="1">
    <location>
        <begin position="20"/>
        <end position="32"/>
    </location>
</feature>
<feature type="region of interest" description="Disordered" evidence="1">
    <location>
        <begin position="12"/>
        <end position="42"/>
    </location>
</feature>